<proteinExistence type="predicted"/>
<name>A0A316YIR6_9BASI</name>
<keyword evidence="3" id="KW-1185">Reference proteome</keyword>
<reference evidence="2 3" key="1">
    <citation type="journal article" date="2018" name="Mol. Biol. Evol.">
        <title>Broad Genomic Sampling Reveals a Smut Pathogenic Ancestry of the Fungal Clade Ustilaginomycotina.</title>
        <authorList>
            <person name="Kijpornyongpan T."/>
            <person name="Mondo S.J."/>
            <person name="Barry K."/>
            <person name="Sandor L."/>
            <person name="Lee J."/>
            <person name="Lipzen A."/>
            <person name="Pangilinan J."/>
            <person name="LaButti K."/>
            <person name="Hainaut M."/>
            <person name="Henrissat B."/>
            <person name="Grigoriev I.V."/>
            <person name="Spatafora J.W."/>
            <person name="Aime M.C."/>
        </authorList>
    </citation>
    <scope>NUCLEOTIDE SEQUENCE [LARGE SCALE GENOMIC DNA]</scope>
    <source>
        <strain evidence="2 3">MCA 4198</strain>
    </source>
</reference>
<evidence type="ECO:0000313" key="3">
    <source>
        <dbReference type="Proteomes" id="UP000245768"/>
    </source>
</evidence>
<dbReference type="RefSeq" id="XP_025376515.1">
    <property type="nucleotide sequence ID" value="XM_025523612.1"/>
</dbReference>
<dbReference type="EMBL" id="KZ819637">
    <property type="protein sequence ID" value="PWN89317.1"/>
    <property type="molecule type" value="Genomic_DNA"/>
</dbReference>
<dbReference type="InterPro" id="IPR052789">
    <property type="entry name" value="SSUH2_homolog"/>
</dbReference>
<dbReference type="InParanoid" id="A0A316YIR6"/>
<feature type="compositionally biased region" description="Low complexity" evidence="1">
    <location>
        <begin position="511"/>
        <end position="533"/>
    </location>
</feature>
<dbReference type="PANTHER" id="PTHR48465">
    <property type="entry name" value="PROTEIN SSUH2 HOMOLOG"/>
    <property type="match status" value="1"/>
</dbReference>
<feature type="region of interest" description="Disordered" evidence="1">
    <location>
        <begin position="496"/>
        <end position="602"/>
    </location>
</feature>
<protein>
    <submittedName>
        <fullName evidence="2">Uncharacterized protein</fullName>
    </submittedName>
</protein>
<dbReference type="Proteomes" id="UP000245768">
    <property type="component" value="Unassembled WGS sequence"/>
</dbReference>
<sequence length="646" mass="69702">MVQRYRQERPLAATAASFYHRQLMSSTEPDAILLPVEIRRSSFTAIPAPDNTTSQAAGKTPVHHVEAQGLPQTRSESQDGLAADANRYFAPRSASLALPMTASSSIPMLLQREHVVYQDLDLRAPPPSFEKLHSMVLAKLPATQEPSASAVISTTWGKKQANFLKKRQHSVPHDHVSEFLGPADSTSSADMNVRINILDECIQSSVSGLIILESRRATWRKFCKLSKDEDADIDELRGKQQKLALSSASVLSGNAATTDDVDPWDLPIDAASILESGATRGTRTFEFPELRTVTLCPSCSGSCKMSCGRCGGLEAGECFWCSGSGRFRGHKCTKCAQSGTLQCPKCHNTGKVECGTCDGKGALKMALCVDVKLRPIELPAMPLMDEGTDIEQWNQMLSDHGFVQLKATQAVYETAQRLYDQMAQQPSLTQQGKPAEKRVPVMAQCVCKRWIERTIGVTRYIDTLSRPGDSSLGLGLPRANSVPSVQQHYRFRLTSLPDSELVPTNFGGGRSRSSSKPRSQAVSSTPSSSSSSSHIPTPALLSPLASVSTTPNLSPESGSENGAIPETPLTPPEPDSGSTTRSSGSSNSDSSVADPPLPEPRALEALVKSADGLQPPALELPVIRNRSSFSKLFRSVDIRMARKSVS</sequence>
<dbReference type="OrthoDB" id="3355217at2759"/>
<feature type="compositionally biased region" description="Polar residues" evidence="1">
    <location>
        <begin position="545"/>
        <end position="560"/>
    </location>
</feature>
<dbReference type="PANTHER" id="PTHR48465:SF1">
    <property type="entry name" value="PROTEIN SSUH2 HOMOLOG"/>
    <property type="match status" value="1"/>
</dbReference>
<dbReference type="AlphaFoldDB" id="A0A316YIR6"/>
<dbReference type="GeneID" id="37045528"/>
<organism evidence="2 3">
    <name type="scientific">Acaromyces ingoldii</name>
    <dbReference type="NCBI Taxonomy" id="215250"/>
    <lineage>
        <taxon>Eukaryota</taxon>
        <taxon>Fungi</taxon>
        <taxon>Dikarya</taxon>
        <taxon>Basidiomycota</taxon>
        <taxon>Ustilaginomycotina</taxon>
        <taxon>Exobasidiomycetes</taxon>
        <taxon>Exobasidiales</taxon>
        <taxon>Cryptobasidiaceae</taxon>
        <taxon>Acaromyces</taxon>
    </lineage>
</organism>
<evidence type="ECO:0000256" key="1">
    <source>
        <dbReference type="SAM" id="MobiDB-lite"/>
    </source>
</evidence>
<feature type="compositionally biased region" description="Low complexity" evidence="1">
    <location>
        <begin position="575"/>
        <end position="591"/>
    </location>
</feature>
<evidence type="ECO:0000313" key="2">
    <source>
        <dbReference type="EMBL" id="PWN89317.1"/>
    </source>
</evidence>
<accession>A0A316YIR6</accession>
<gene>
    <name evidence="2" type="ORF">FA10DRAFT_280371</name>
</gene>